<evidence type="ECO:0000313" key="5">
    <source>
        <dbReference type="EMBL" id="KAF0291847.1"/>
    </source>
</evidence>
<reference evidence="5 6" key="1">
    <citation type="submission" date="2019-07" db="EMBL/GenBank/DDBJ databases">
        <title>Draft genome assembly of a fouling barnacle, Amphibalanus amphitrite (Darwin, 1854): The first reference genome for Thecostraca.</title>
        <authorList>
            <person name="Kim W."/>
        </authorList>
    </citation>
    <scope>NUCLEOTIDE SEQUENCE [LARGE SCALE GENOMIC DNA]</scope>
    <source>
        <strain evidence="5">SNU_AA5</strain>
        <tissue evidence="5">Soma without cirri and trophi</tissue>
    </source>
</reference>
<evidence type="ECO:0000256" key="1">
    <source>
        <dbReference type="ARBA" id="ARBA00022801"/>
    </source>
</evidence>
<name>A0A6A4V6H1_AMPAM</name>
<keyword evidence="6" id="KW-1185">Reference proteome</keyword>
<feature type="domain" description="Alpha-L-iduronidase C-terminal" evidence="4">
    <location>
        <begin position="171"/>
        <end position="263"/>
    </location>
</feature>
<evidence type="ECO:0000313" key="6">
    <source>
        <dbReference type="Proteomes" id="UP000440578"/>
    </source>
</evidence>
<accession>A0A6A4V6H1</accession>
<dbReference type="InterPro" id="IPR036116">
    <property type="entry name" value="FN3_sf"/>
</dbReference>
<gene>
    <name evidence="5" type="primary">Idua</name>
    <name evidence="5" type="ORF">FJT64_010097</name>
</gene>
<dbReference type="InterPro" id="IPR051923">
    <property type="entry name" value="Glycosyl_Hydrolase_39"/>
</dbReference>
<protein>
    <submittedName>
        <fullName evidence="5">Alpha-L-iduronidase</fullName>
    </submittedName>
</protein>
<keyword evidence="1" id="KW-0378">Hydrolase</keyword>
<evidence type="ECO:0000259" key="3">
    <source>
        <dbReference type="Pfam" id="PF01229"/>
    </source>
</evidence>
<sequence>MNRTDDKHSEFVLKPSFSVMALLAQLGSQQLWFAAKHMPRSLTVLLSRGDSAEEPRPDTSVHLHINNITMLTGNHSEQDMHATEKGQQWYYTVYTMDNRLTNAYWIWVRQGRPVFPNRTQLKEMRQAQGARRVGPPQPLLSGRLSVKLRLPLPSVTLVHVCGTGDRPGPVTGLRVLPVTRGEVLIVWDDRLVETRYILTYEVFFRAENEPDEKFRRINPLDTIFNLFQWSPDTPAEGPEATRGQYKVRAVDYAGGAGPFSPTVVF</sequence>
<dbReference type="Gene3D" id="2.60.40.10">
    <property type="entry name" value="Immunoglobulins"/>
    <property type="match status" value="1"/>
</dbReference>
<dbReference type="AlphaFoldDB" id="A0A6A4V6H1"/>
<evidence type="ECO:0000256" key="2">
    <source>
        <dbReference type="ARBA" id="ARBA00023295"/>
    </source>
</evidence>
<dbReference type="GO" id="GO:0003940">
    <property type="term" value="F:L-iduronidase activity"/>
    <property type="evidence" value="ECO:0007669"/>
    <property type="project" value="TreeGrafter"/>
</dbReference>
<dbReference type="PANTHER" id="PTHR12631">
    <property type="entry name" value="ALPHA-L-IDURONIDASE"/>
    <property type="match status" value="1"/>
</dbReference>
<dbReference type="OrthoDB" id="15153at2759"/>
<organism evidence="5 6">
    <name type="scientific">Amphibalanus amphitrite</name>
    <name type="common">Striped barnacle</name>
    <name type="synonym">Balanus amphitrite</name>
    <dbReference type="NCBI Taxonomy" id="1232801"/>
    <lineage>
        <taxon>Eukaryota</taxon>
        <taxon>Metazoa</taxon>
        <taxon>Ecdysozoa</taxon>
        <taxon>Arthropoda</taxon>
        <taxon>Crustacea</taxon>
        <taxon>Multicrustacea</taxon>
        <taxon>Cirripedia</taxon>
        <taxon>Thoracica</taxon>
        <taxon>Thoracicalcarea</taxon>
        <taxon>Balanomorpha</taxon>
        <taxon>Balanoidea</taxon>
        <taxon>Balanidae</taxon>
        <taxon>Amphibalaninae</taxon>
        <taxon>Amphibalanus</taxon>
    </lineage>
</organism>
<dbReference type="InterPro" id="IPR013783">
    <property type="entry name" value="Ig-like_fold"/>
</dbReference>
<dbReference type="Gene3D" id="2.60.40.1500">
    <property type="entry name" value="Glycosyl hydrolase domain, family 39"/>
    <property type="match status" value="1"/>
</dbReference>
<comment type="caution">
    <text evidence="5">The sequence shown here is derived from an EMBL/GenBank/DDBJ whole genome shotgun (WGS) entry which is preliminary data.</text>
</comment>
<dbReference type="InterPro" id="IPR049166">
    <property type="entry name" value="GH39_cat"/>
</dbReference>
<dbReference type="SUPFAM" id="SSF51011">
    <property type="entry name" value="Glycosyl hydrolase domain"/>
    <property type="match status" value="1"/>
</dbReference>
<dbReference type="CDD" id="cd00063">
    <property type="entry name" value="FN3"/>
    <property type="match status" value="1"/>
</dbReference>
<dbReference type="InterPro" id="IPR003961">
    <property type="entry name" value="FN3_dom"/>
</dbReference>
<proteinExistence type="predicted"/>
<keyword evidence="2" id="KW-0326">Glycosidase</keyword>
<dbReference type="InterPro" id="IPR049167">
    <property type="entry name" value="GH39_C"/>
</dbReference>
<dbReference type="PANTHER" id="PTHR12631:SF8">
    <property type="entry name" value="ALPHA-L-IDURONIDASE"/>
    <property type="match status" value="1"/>
</dbReference>
<dbReference type="Proteomes" id="UP000440578">
    <property type="component" value="Unassembled WGS sequence"/>
</dbReference>
<dbReference type="Pfam" id="PF21200">
    <property type="entry name" value="Glyco_hydro_39_C"/>
    <property type="match status" value="1"/>
</dbReference>
<feature type="domain" description="Glycosyl hydrolases family 39 N-terminal catalytic" evidence="3">
    <location>
        <begin position="12"/>
        <end position="129"/>
    </location>
</feature>
<dbReference type="EMBL" id="VIIS01001852">
    <property type="protein sequence ID" value="KAF0291847.1"/>
    <property type="molecule type" value="Genomic_DNA"/>
</dbReference>
<evidence type="ECO:0000259" key="4">
    <source>
        <dbReference type="Pfam" id="PF21200"/>
    </source>
</evidence>
<dbReference type="SUPFAM" id="SSF49265">
    <property type="entry name" value="Fibronectin type III"/>
    <property type="match status" value="1"/>
</dbReference>
<dbReference type="Pfam" id="PF01229">
    <property type="entry name" value="Glyco_hydro_39"/>
    <property type="match status" value="1"/>
</dbReference>